<dbReference type="Proteomes" id="UP000199691">
    <property type="component" value="Unassembled WGS sequence"/>
</dbReference>
<evidence type="ECO:0000256" key="1">
    <source>
        <dbReference type="SAM" id="MobiDB-lite"/>
    </source>
</evidence>
<accession>A0A1H0UJK5</accession>
<keyword evidence="3" id="KW-1185">Reference proteome</keyword>
<protein>
    <submittedName>
        <fullName evidence="2">Uncharacterized protein</fullName>
    </submittedName>
</protein>
<proteinExistence type="predicted"/>
<dbReference type="STRING" id="641025.SAMN05421507_11266"/>
<evidence type="ECO:0000313" key="3">
    <source>
        <dbReference type="Proteomes" id="UP000199691"/>
    </source>
</evidence>
<dbReference type="EMBL" id="FNIX01000012">
    <property type="protein sequence ID" value="SDP66482.1"/>
    <property type="molecule type" value="Genomic_DNA"/>
</dbReference>
<dbReference type="RefSeq" id="WP_090100930.1">
    <property type="nucleotide sequence ID" value="NZ_FNIX01000012.1"/>
</dbReference>
<name>A0A1H0UJK5_9PSEU</name>
<sequence length="81" mass="8410">MGAGDRFHVENTNHVGEGDVIQQYGAGSVGKQVHTGPGDNVVSKTSPAGPEALRTVTVQDGDYVSGDKSGVQIGDVHHDLR</sequence>
<organism evidence="2 3">
    <name type="scientific">Lentzea jiangxiensis</name>
    <dbReference type="NCBI Taxonomy" id="641025"/>
    <lineage>
        <taxon>Bacteria</taxon>
        <taxon>Bacillati</taxon>
        <taxon>Actinomycetota</taxon>
        <taxon>Actinomycetes</taxon>
        <taxon>Pseudonocardiales</taxon>
        <taxon>Pseudonocardiaceae</taxon>
        <taxon>Lentzea</taxon>
    </lineage>
</organism>
<evidence type="ECO:0000313" key="2">
    <source>
        <dbReference type="EMBL" id="SDP66482.1"/>
    </source>
</evidence>
<feature type="region of interest" description="Disordered" evidence="1">
    <location>
        <begin position="29"/>
        <end position="81"/>
    </location>
</feature>
<reference evidence="3" key="1">
    <citation type="submission" date="2016-10" db="EMBL/GenBank/DDBJ databases">
        <authorList>
            <person name="Varghese N."/>
            <person name="Submissions S."/>
        </authorList>
    </citation>
    <scope>NUCLEOTIDE SEQUENCE [LARGE SCALE GENOMIC DNA]</scope>
    <source>
        <strain evidence="3">CGMCC 4.6609</strain>
    </source>
</reference>
<gene>
    <name evidence="2" type="ORF">SAMN05421507_11266</name>
</gene>
<dbReference type="AlphaFoldDB" id="A0A1H0UJK5"/>